<dbReference type="RefSeq" id="WP_058875082.1">
    <property type="nucleotide sequence ID" value="NZ_LQBK01000039.1"/>
</dbReference>
<dbReference type="FunFam" id="1.10.540.10:FF:000026">
    <property type="entry name" value="Acyl-CoA dehydrogenase medium chain"/>
    <property type="match status" value="1"/>
</dbReference>
<protein>
    <submittedName>
        <fullName evidence="11">Acyl-CoA dehydrogenase</fullName>
    </submittedName>
</protein>
<keyword evidence="3 7" id="KW-0285">Flavoprotein</keyword>
<keyword evidence="5" id="KW-0809">Transit peptide</keyword>
<evidence type="ECO:0000256" key="6">
    <source>
        <dbReference type="ARBA" id="ARBA00023002"/>
    </source>
</evidence>
<dbReference type="InterPro" id="IPR046373">
    <property type="entry name" value="Acyl-CoA_Oxase/DH_mid-dom_sf"/>
</dbReference>
<comment type="caution">
    <text evidence="11">The sequence shown here is derived from an EMBL/GenBank/DDBJ whole genome shotgun (WGS) entry which is preliminary data.</text>
</comment>
<evidence type="ECO:0000313" key="11">
    <source>
        <dbReference type="EMBL" id="KUG52537.1"/>
    </source>
</evidence>
<dbReference type="STRING" id="136273.GY22_04130"/>
<comment type="similarity">
    <text evidence="2 7">Belongs to the acyl-CoA dehydrogenase family.</text>
</comment>
<dbReference type="Pfam" id="PF02771">
    <property type="entry name" value="Acyl-CoA_dh_N"/>
    <property type="match status" value="1"/>
</dbReference>
<evidence type="ECO:0000313" key="12">
    <source>
        <dbReference type="Proteomes" id="UP000053512"/>
    </source>
</evidence>
<dbReference type="Pfam" id="PF00441">
    <property type="entry name" value="Acyl-CoA_dh_1"/>
    <property type="match status" value="1"/>
</dbReference>
<dbReference type="GO" id="GO:0000062">
    <property type="term" value="F:fatty-acyl-CoA binding"/>
    <property type="evidence" value="ECO:0007669"/>
    <property type="project" value="TreeGrafter"/>
</dbReference>
<feature type="domain" description="Acyl-CoA dehydrogenase/oxidase N-terminal" evidence="10">
    <location>
        <begin position="17"/>
        <end position="127"/>
    </location>
</feature>
<dbReference type="InterPro" id="IPR037069">
    <property type="entry name" value="AcylCoA_DH/ox_N_sf"/>
</dbReference>
<dbReference type="GO" id="GO:0004361">
    <property type="term" value="F:glutaryl-CoA dehydrogenase activity"/>
    <property type="evidence" value="ECO:0007669"/>
    <property type="project" value="TreeGrafter"/>
</dbReference>
<accession>A0A0W8I3Q6</accession>
<evidence type="ECO:0000259" key="10">
    <source>
        <dbReference type="Pfam" id="PF02771"/>
    </source>
</evidence>
<dbReference type="Gene3D" id="2.40.110.10">
    <property type="entry name" value="Butyryl-CoA Dehydrogenase, subunit A, domain 2"/>
    <property type="match status" value="1"/>
</dbReference>
<gene>
    <name evidence="11" type="ORF">AVL61_13300</name>
</gene>
<evidence type="ECO:0000256" key="7">
    <source>
        <dbReference type="RuleBase" id="RU362125"/>
    </source>
</evidence>
<dbReference type="Gene3D" id="1.10.540.10">
    <property type="entry name" value="Acyl-CoA dehydrogenase/oxidase, N-terminal domain"/>
    <property type="match status" value="1"/>
</dbReference>
<evidence type="ECO:0000259" key="9">
    <source>
        <dbReference type="Pfam" id="PF02770"/>
    </source>
</evidence>
<dbReference type="InterPro" id="IPR009100">
    <property type="entry name" value="AcylCoA_DH/oxidase_NM_dom_sf"/>
</dbReference>
<comment type="cofactor">
    <cofactor evidence="1 7">
        <name>FAD</name>
        <dbReference type="ChEBI" id="CHEBI:57692"/>
    </cofactor>
</comment>
<dbReference type="PANTHER" id="PTHR42807">
    <property type="entry name" value="GLUTARYL-COA DEHYDROGENASE, MITOCHONDRIAL"/>
    <property type="match status" value="1"/>
</dbReference>
<keyword evidence="6 7" id="KW-0560">Oxidoreductase</keyword>
<dbReference type="SUPFAM" id="SSF47203">
    <property type="entry name" value="Acyl-CoA dehydrogenase C-terminal domain-like"/>
    <property type="match status" value="1"/>
</dbReference>
<evidence type="ECO:0000256" key="1">
    <source>
        <dbReference type="ARBA" id="ARBA00001974"/>
    </source>
</evidence>
<dbReference type="AlphaFoldDB" id="A0A0W8I3Q6"/>
<proteinExistence type="inferred from homology"/>
<evidence type="ECO:0000256" key="3">
    <source>
        <dbReference type="ARBA" id="ARBA00022630"/>
    </source>
</evidence>
<feature type="domain" description="Acyl-CoA oxidase/dehydrogenase middle" evidence="9">
    <location>
        <begin position="131"/>
        <end position="226"/>
    </location>
</feature>
<dbReference type="InterPro" id="IPR052033">
    <property type="entry name" value="Glutaryl-CoA_DH_mitochondrial"/>
</dbReference>
<keyword evidence="4 7" id="KW-0274">FAD</keyword>
<dbReference type="Pfam" id="PF02770">
    <property type="entry name" value="Acyl-CoA_dh_M"/>
    <property type="match status" value="1"/>
</dbReference>
<dbReference type="GO" id="GO:0033539">
    <property type="term" value="P:fatty acid beta-oxidation using acyl-CoA dehydrogenase"/>
    <property type="evidence" value="ECO:0007669"/>
    <property type="project" value="TreeGrafter"/>
</dbReference>
<dbReference type="Gene3D" id="1.20.140.10">
    <property type="entry name" value="Butyryl-CoA Dehydrogenase, subunit A, domain 3"/>
    <property type="match status" value="1"/>
</dbReference>
<dbReference type="SUPFAM" id="SSF56645">
    <property type="entry name" value="Acyl-CoA dehydrogenase NM domain-like"/>
    <property type="match status" value="1"/>
</dbReference>
<reference evidence="12" key="1">
    <citation type="submission" date="2015-12" db="EMBL/GenBank/DDBJ databases">
        <authorList>
            <person name="Nair G.R."/>
            <person name="Kaur G."/>
            <person name="Mayilraj S."/>
        </authorList>
    </citation>
    <scope>NUCLEOTIDE SEQUENCE [LARGE SCALE GENOMIC DNA]</scope>
    <source>
        <strain evidence="12">CD08_4</strain>
    </source>
</reference>
<dbReference type="Proteomes" id="UP000053512">
    <property type="component" value="Unassembled WGS sequence"/>
</dbReference>
<dbReference type="GO" id="GO:0050660">
    <property type="term" value="F:flavin adenine dinucleotide binding"/>
    <property type="evidence" value="ECO:0007669"/>
    <property type="project" value="InterPro"/>
</dbReference>
<evidence type="ECO:0000256" key="2">
    <source>
        <dbReference type="ARBA" id="ARBA00009347"/>
    </source>
</evidence>
<feature type="domain" description="Acyl-CoA dehydrogenase/oxidase C-terminal" evidence="8">
    <location>
        <begin position="245"/>
        <end position="385"/>
    </location>
</feature>
<organism evidence="11 12">
    <name type="scientific">Kocuria rosea subsp. polaris</name>
    <dbReference type="NCBI Taxonomy" id="136273"/>
    <lineage>
        <taxon>Bacteria</taxon>
        <taxon>Bacillati</taxon>
        <taxon>Actinomycetota</taxon>
        <taxon>Actinomycetes</taxon>
        <taxon>Micrococcales</taxon>
        <taxon>Micrococcaceae</taxon>
        <taxon>Kocuria</taxon>
    </lineage>
</organism>
<dbReference type="InterPro" id="IPR013786">
    <property type="entry name" value="AcylCoA_DH/ox_N"/>
</dbReference>
<dbReference type="GO" id="GO:0046949">
    <property type="term" value="P:fatty-acyl-CoA biosynthetic process"/>
    <property type="evidence" value="ECO:0007669"/>
    <property type="project" value="TreeGrafter"/>
</dbReference>
<dbReference type="EMBL" id="LQBK01000039">
    <property type="protein sequence ID" value="KUG52537.1"/>
    <property type="molecule type" value="Genomic_DNA"/>
</dbReference>
<evidence type="ECO:0000256" key="4">
    <source>
        <dbReference type="ARBA" id="ARBA00022827"/>
    </source>
</evidence>
<evidence type="ECO:0000256" key="5">
    <source>
        <dbReference type="ARBA" id="ARBA00022946"/>
    </source>
</evidence>
<evidence type="ECO:0000259" key="8">
    <source>
        <dbReference type="Pfam" id="PF00441"/>
    </source>
</evidence>
<dbReference type="eggNOG" id="COG1960">
    <property type="taxonomic scope" value="Bacteria"/>
</dbReference>
<dbReference type="InterPro" id="IPR036250">
    <property type="entry name" value="AcylCo_DH-like_C"/>
</dbReference>
<name>A0A0W8I3Q6_KOCRO</name>
<dbReference type="InterPro" id="IPR009075">
    <property type="entry name" value="AcylCo_DH/oxidase_C"/>
</dbReference>
<dbReference type="InterPro" id="IPR006091">
    <property type="entry name" value="Acyl-CoA_Oxase/DH_mid-dom"/>
</dbReference>
<sequence length="392" mass="42488">MNPAATDLLDVEADLSAEELETRDAVREFVDRRIRPNIAGWYADAVFPQEIVPEMAQLGLLGMHVQGYGCAGKSAVQYGIAMQELEAGDSGLRTFVSVQGSLAMSAIAKHGSEEQKQRWLPGMAAGEIIGCFGLTEPTAGSDPSTMATTAVRQGDEWVLNGAKRWIGLASIAHVAVIWAKAVDESGQERVRGFLVPTDTPGFTAVPIEPKLSMRASIQCDIALEDVRLPADALLPHHPGLRGPFSCLNEARYGIVWGALGAARDSFDAALAYSQQRIQFDKPLAAYQLSQAKLVDMALEIQKGQLLALRIGRLKDEGRLENHMISVGKLNNCRIAIEVCRQARTMLGGNGVTLEHSPLRHANNLESVRTYEGTDEVHTLILGQQLTGHSAFR</sequence>
<dbReference type="PANTHER" id="PTHR42807:SF1">
    <property type="entry name" value="GLUTARYL-COA DEHYDROGENASE, MITOCHONDRIAL"/>
    <property type="match status" value="1"/>
</dbReference>
<dbReference type="OrthoDB" id="9770681at2"/>